<name>A0AAW1I378_SAPOF</name>
<keyword evidence="2" id="KW-1185">Reference proteome</keyword>
<evidence type="ECO:0000313" key="1">
    <source>
        <dbReference type="EMBL" id="KAK9683615.1"/>
    </source>
</evidence>
<accession>A0AAW1I378</accession>
<dbReference type="EMBL" id="JBDFQZ010000010">
    <property type="protein sequence ID" value="KAK9683615.1"/>
    <property type="molecule type" value="Genomic_DNA"/>
</dbReference>
<proteinExistence type="predicted"/>
<comment type="caution">
    <text evidence="1">The sequence shown here is derived from an EMBL/GenBank/DDBJ whole genome shotgun (WGS) entry which is preliminary data.</text>
</comment>
<protein>
    <submittedName>
        <fullName evidence="1">Uncharacterized protein</fullName>
    </submittedName>
</protein>
<dbReference type="Proteomes" id="UP001443914">
    <property type="component" value="Unassembled WGS sequence"/>
</dbReference>
<dbReference type="PANTHER" id="PTHR33257">
    <property type="entry name" value="OS05G0165500 PROTEIN"/>
    <property type="match status" value="1"/>
</dbReference>
<evidence type="ECO:0000313" key="2">
    <source>
        <dbReference type="Proteomes" id="UP001443914"/>
    </source>
</evidence>
<sequence length="205" mass="22820">MPTLKENCRARAISSKAEKRASCEIGEASFRVYYGTTGAAVPFIWESQPGTPKHPIFRTSRIENDDYIPPLTPPPSYTTSSLTLGHTSRKCRKSRIFDVIFSLVSRKNSDVTPTSTLMSSSSLSSISSTRLGERKSVKNKCHRRNVSFSSFGAKSPLFGEEDHNSNNNNMGSPNSRVMCMGFKKKYQGCYSMQDMKNAILCIRGH</sequence>
<dbReference type="AlphaFoldDB" id="A0AAW1I378"/>
<reference evidence="1" key="1">
    <citation type="submission" date="2024-03" db="EMBL/GenBank/DDBJ databases">
        <title>WGS assembly of Saponaria officinalis var. Norfolk2.</title>
        <authorList>
            <person name="Jenkins J."/>
            <person name="Shu S."/>
            <person name="Grimwood J."/>
            <person name="Barry K."/>
            <person name="Goodstein D."/>
            <person name="Schmutz J."/>
            <person name="Leebens-Mack J."/>
            <person name="Osbourn A."/>
        </authorList>
    </citation>
    <scope>NUCLEOTIDE SEQUENCE [LARGE SCALE GENOMIC DNA]</scope>
    <source>
        <strain evidence="1">JIC</strain>
    </source>
</reference>
<dbReference type="PANTHER" id="PTHR33257:SF4">
    <property type="entry name" value="EXPRESSED PROTEIN"/>
    <property type="match status" value="1"/>
</dbReference>
<gene>
    <name evidence="1" type="ORF">RND81_10G153400</name>
</gene>
<organism evidence="1 2">
    <name type="scientific">Saponaria officinalis</name>
    <name type="common">Common soapwort</name>
    <name type="synonym">Lychnis saponaria</name>
    <dbReference type="NCBI Taxonomy" id="3572"/>
    <lineage>
        <taxon>Eukaryota</taxon>
        <taxon>Viridiplantae</taxon>
        <taxon>Streptophyta</taxon>
        <taxon>Embryophyta</taxon>
        <taxon>Tracheophyta</taxon>
        <taxon>Spermatophyta</taxon>
        <taxon>Magnoliopsida</taxon>
        <taxon>eudicotyledons</taxon>
        <taxon>Gunneridae</taxon>
        <taxon>Pentapetalae</taxon>
        <taxon>Caryophyllales</taxon>
        <taxon>Caryophyllaceae</taxon>
        <taxon>Caryophylleae</taxon>
        <taxon>Saponaria</taxon>
    </lineage>
</organism>